<keyword evidence="3 7" id="KW-0812">Transmembrane</keyword>
<feature type="transmembrane region" description="Helical" evidence="7">
    <location>
        <begin position="335"/>
        <end position="352"/>
    </location>
</feature>
<comment type="caution">
    <text evidence="8">The sequence shown here is derived from an EMBL/GenBank/DDBJ whole genome shotgun (WGS) entry which is preliminary data.</text>
</comment>
<evidence type="ECO:0000313" key="8">
    <source>
        <dbReference type="EMBL" id="GKT04787.1"/>
    </source>
</evidence>
<evidence type="ECO:0000256" key="5">
    <source>
        <dbReference type="ARBA" id="ARBA00023136"/>
    </source>
</evidence>
<feature type="compositionally biased region" description="Basic and acidic residues" evidence="6">
    <location>
        <begin position="150"/>
        <end position="161"/>
    </location>
</feature>
<feature type="transmembrane region" description="Helical" evidence="7">
    <location>
        <begin position="638"/>
        <end position="657"/>
    </location>
</feature>
<dbReference type="RefSeq" id="WP_407881996.1">
    <property type="nucleotide sequence ID" value="NZ_BQXO01000001.1"/>
</dbReference>
<dbReference type="InterPro" id="IPR050833">
    <property type="entry name" value="Poly_Biosynth_Transport"/>
</dbReference>
<evidence type="ECO:0000256" key="1">
    <source>
        <dbReference type="ARBA" id="ARBA00004651"/>
    </source>
</evidence>
<proteinExistence type="predicted"/>
<evidence type="ECO:0000256" key="6">
    <source>
        <dbReference type="SAM" id="MobiDB-lite"/>
    </source>
</evidence>
<dbReference type="Pfam" id="PF01943">
    <property type="entry name" value="Polysacc_synt"/>
    <property type="match status" value="1"/>
</dbReference>
<feature type="transmembrane region" description="Helical" evidence="7">
    <location>
        <begin position="235"/>
        <end position="253"/>
    </location>
</feature>
<feature type="transmembrane region" description="Helical" evidence="7">
    <location>
        <begin position="265"/>
        <end position="286"/>
    </location>
</feature>
<reference evidence="8 9" key="1">
    <citation type="submission" date="2022-03" db="EMBL/GenBank/DDBJ databases">
        <title>Draft genome sequence of Furfurilactobacillus curtus JCM 31185.</title>
        <authorList>
            <person name="Suzuki S."/>
            <person name="Endo A."/>
            <person name="Kajikawa A."/>
        </authorList>
    </citation>
    <scope>NUCLEOTIDE SEQUENCE [LARGE SCALE GENOMIC DNA]</scope>
    <source>
        <strain evidence="8 9">JCM 31185</strain>
    </source>
</reference>
<dbReference type="InterPro" id="IPR024923">
    <property type="entry name" value="PG_synth_SpoVB"/>
</dbReference>
<protein>
    <recommendedName>
        <fullName evidence="10">Polysaccharide biosynthesis protein</fullName>
    </recommendedName>
</protein>
<comment type="subcellular location">
    <subcellularLocation>
        <location evidence="1">Cell membrane</location>
        <topology evidence="1">Multi-pass membrane protein</topology>
    </subcellularLocation>
</comment>
<gene>
    <name evidence="8" type="ORF">JCM31185_00760</name>
</gene>
<feature type="transmembrane region" description="Helical" evidence="7">
    <location>
        <begin position="613"/>
        <end position="632"/>
    </location>
</feature>
<evidence type="ECO:0000256" key="2">
    <source>
        <dbReference type="ARBA" id="ARBA00022475"/>
    </source>
</evidence>
<dbReference type="InterPro" id="IPR002797">
    <property type="entry name" value="Polysacc_synth"/>
</dbReference>
<keyword evidence="4 7" id="KW-1133">Transmembrane helix</keyword>
<accession>A0ABQ5JKD4</accession>
<feature type="transmembrane region" description="Helical" evidence="7">
    <location>
        <begin position="306"/>
        <end position="323"/>
    </location>
</feature>
<feature type="region of interest" description="Disordered" evidence="6">
    <location>
        <begin position="132"/>
        <end position="177"/>
    </location>
</feature>
<feature type="transmembrane region" description="Helical" evidence="7">
    <location>
        <begin position="678"/>
        <end position="696"/>
    </location>
</feature>
<evidence type="ECO:0000256" key="3">
    <source>
        <dbReference type="ARBA" id="ARBA00022692"/>
    </source>
</evidence>
<dbReference type="CDD" id="cd13124">
    <property type="entry name" value="MATE_SpoVB_like"/>
    <property type="match status" value="1"/>
</dbReference>
<evidence type="ECO:0000256" key="4">
    <source>
        <dbReference type="ARBA" id="ARBA00022989"/>
    </source>
</evidence>
<feature type="region of interest" description="Disordered" evidence="6">
    <location>
        <begin position="1"/>
        <end position="93"/>
    </location>
</feature>
<keyword evidence="9" id="KW-1185">Reference proteome</keyword>
<evidence type="ECO:0000256" key="7">
    <source>
        <dbReference type="SAM" id="Phobius"/>
    </source>
</evidence>
<feature type="transmembrane region" description="Helical" evidence="7">
    <location>
        <begin position="551"/>
        <end position="571"/>
    </location>
</feature>
<dbReference type="Proteomes" id="UP001628078">
    <property type="component" value="Unassembled WGS sequence"/>
</dbReference>
<feature type="compositionally biased region" description="Low complexity" evidence="6">
    <location>
        <begin position="61"/>
        <end position="71"/>
    </location>
</feature>
<feature type="transmembrane region" description="Helical" evidence="7">
    <location>
        <begin position="510"/>
        <end position="530"/>
    </location>
</feature>
<feature type="compositionally biased region" description="Polar residues" evidence="6">
    <location>
        <begin position="72"/>
        <end position="93"/>
    </location>
</feature>
<feature type="compositionally biased region" description="Polar residues" evidence="6">
    <location>
        <begin position="137"/>
        <end position="148"/>
    </location>
</feature>
<keyword evidence="2" id="KW-1003">Cell membrane</keyword>
<evidence type="ECO:0008006" key="10">
    <source>
        <dbReference type="Google" id="ProtNLM"/>
    </source>
</evidence>
<feature type="transmembrane region" description="Helical" evidence="7">
    <location>
        <begin position="410"/>
        <end position="428"/>
    </location>
</feature>
<dbReference type="PANTHER" id="PTHR30250">
    <property type="entry name" value="PST FAMILY PREDICTED COLANIC ACID TRANSPORTER"/>
    <property type="match status" value="1"/>
</dbReference>
<feature type="transmembrane region" description="Helical" evidence="7">
    <location>
        <begin position="456"/>
        <end position="476"/>
    </location>
</feature>
<keyword evidence="5 7" id="KW-0472">Membrane</keyword>
<feature type="transmembrane region" description="Helical" evidence="7">
    <location>
        <begin position="373"/>
        <end position="390"/>
    </location>
</feature>
<feature type="transmembrane region" description="Helical" evidence="7">
    <location>
        <begin position="583"/>
        <end position="601"/>
    </location>
</feature>
<dbReference type="PANTHER" id="PTHR30250:SF21">
    <property type="entry name" value="LIPID II FLIPPASE MURJ"/>
    <property type="match status" value="1"/>
</dbReference>
<evidence type="ECO:0000313" key="9">
    <source>
        <dbReference type="Proteomes" id="UP001628078"/>
    </source>
</evidence>
<organism evidence="8 9">
    <name type="scientific">Furfurilactobacillus curtus</name>
    <dbReference type="NCBI Taxonomy" id="1746200"/>
    <lineage>
        <taxon>Bacteria</taxon>
        <taxon>Bacillati</taxon>
        <taxon>Bacillota</taxon>
        <taxon>Bacilli</taxon>
        <taxon>Lactobacillales</taxon>
        <taxon>Lactobacillaceae</taxon>
        <taxon>Furfurilactobacillus</taxon>
    </lineage>
</organism>
<sequence length="751" mass="82341">MSKKDPTPTEDQPLPTRKQFRRRRTLNSLMGLFHLRTSAGQSTADEGGRQSAVTNNEEKTSATQAQTTTSSLSPESASKPMASNTMSADQASVANEMLSEDVSASIAPATSMAETERPVPLEALVSASMNGLDDAKNSNARNVGSASESVEPKRQVVDKSVDQPFEESTVKPARMSSLPDEQLSATPIVQNAAEAEEDLAAIVEKPGFEAGAVSDQEQILRGTGWMTAASITSRILGALYIIPWVIWFGSFYNQANALFSKGYNVYSIVLMISTAGIPAAISKLIAHYNALNEYGIGFRLFKRGMLLSLITGIIAAVILWVAAPLNLLTTGDPNVIPVLRSLTLAVFVFPILSMMRGMFQGYHMMAPSAVSQFIEQLIRIIYMLLTAYLIMEMGHAPAQNWPRAVVQSTFAAGLGAIGGIGVLVYQMWRYRGYFRTKIASSHDGLIISTPQLLKQIVWQAIPFTIVPSAIAIYQLFDQMTFFKIMHLTSNLSYSMQNTLYAFFDFNANKIIMITVSLASALAATAIPILTEAHTLKDQSGTSNQINFTLQLFSFIMIPSALGMAAISVPLYTFFYRYSLPGSIVLEFSAYLSILFGLFTVLSTIMQGVDQNRAVIWYLVIGLAVKMLLQFPLVALAEALGPLLATAIGFGVSCWLILRNLDRHFNLDWEGLWHRLNQIIVYALATFIVARLTVWGLDHVLNTQFKSLAFIEVLLATMLGGGVYVYLALRSHLADAMLGERAANLRQRLHIK</sequence>
<dbReference type="EMBL" id="BQXO01000001">
    <property type="protein sequence ID" value="GKT04787.1"/>
    <property type="molecule type" value="Genomic_DNA"/>
</dbReference>
<feature type="transmembrane region" description="Helical" evidence="7">
    <location>
        <begin position="708"/>
        <end position="728"/>
    </location>
</feature>
<name>A0ABQ5JKD4_9LACO</name>